<comment type="caution">
    <text evidence="3">The sequence shown here is derived from an EMBL/GenBank/DDBJ whole genome shotgun (WGS) entry which is preliminary data.</text>
</comment>
<feature type="transmembrane region" description="Helical" evidence="1">
    <location>
        <begin position="12"/>
        <end position="33"/>
    </location>
</feature>
<dbReference type="Gene3D" id="3.30.565.10">
    <property type="entry name" value="Histidine kinase-like ATPase, C-terminal domain"/>
    <property type="match status" value="1"/>
</dbReference>
<gene>
    <name evidence="3" type="ORF">LC586_16220</name>
</gene>
<feature type="domain" description="CHASE2" evidence="2">
    <location>
        <begin position="39"/>
        <end position="349"/>
    </location>
</feature>
<name>A0ABS8IB27_9NOSO</name>
<dbReference type="SMART" id="SM01080">
    <property type="entry name" value="CHASE2"/>
    <property type="match status" value="1"/>
</dbReference>
<dbReference type="InterPro" id="IPR036890">
    <property type="entry name" value="HATPase_C_sf"/>
</dbReference>
<protein>
    <submittedName>
        <fullName evidence="3">CHASE2 domain-containing protein</fullName>
    </submittedName>
</protein>
<evidence type="ECO:0000259" key="2">
    <source>
        <dbReference type="SMART" id="SM01080"/>
    </source>
</evidence>
<evidence type="ECO:0000256" key="1">
    <source>
        <dbReference type="SAM" id="Phobius"/>
    </source>
</evidence>
<organism evidence="3 4">
    <name type="scientific">Nostoc favosum CHAB5714</name>
    <dbReference type="NCBI Taxonomy" id="2780399"/>
    <lineage>
        <taxon>Bacteria</taxon>
        <taxon>Bacillati</taxon>
        <taxon>Cyanobacteriota</taxon>
        <taxon>Cyanophyceae</taxon>
        <taxon>Nostocales</taxon>
        <taxon>Nostocaceae</taxon>
        <taxon>Nostoc</taxon>
        <taxon>Nostoc favosum</taxon>
    </lineage>
</organism>
<dbReference type="EMBL" id="JAIVFQ010000021">
    <property type="protein sequence ID" value="MCC5600727.1"/>
    <property type="molecule type" value="Genomic_DNA"/>
</dbReference>
<dbReference type="Pfam" id="PF05226">
    <property type="entry name" value="CHASE2"/>
    <property type="match status" value="1"/>
</dbReference>
<feature type="transmembrane region" description="Helical" evidence="1">
    <location>
        <begin position="336"/>
        <end position="353"/>
    </location>
</feature>
<keyword evidence="1" id="KW-1133">Transmembrane helix</keyword>
<evidence type="ECO:0000313" key="3">
    <source>
        <dbReference type="EMBL" id="MCC5600727.1"/>
    </source>
</evidence>
<sequence>MRKRIWNHIYQEIGLWSLAARPGILVLVLVILIRMVGGMQSLEWMFLDTMLRLRPAEKLDERVVIVGIDEKDIEWVKQYPVPDGKIAELLTKLETYKPLAIGLDIFKNVPVEPGGEQLAKVWRENTNIISIEKILPPAQIPPPRSLPPEQIGFVDLFNDADSKNRRYLLYTTNPNNDKEDKYSLALQLVTRYFKKKGMELETGKNDPNTIMIQGTELHRITPNFGGYVDINHGDGGLSILINYRNNYQPFHVLSLRDILNQKNQNVYAKLLGDRIVLVGNRNLSGGDIFYTSALPTLELKGQIYGVDYHAHVISQILSTVIDGRPMLHSWGDMGEYTWIVIWGFLPIIIGRLTQSVWKNLFSVGLAGVCLFSYGYVMLWLWGIWIPVAPSLIVLAVNGVGLSAFAFYQHDKFLRSQINERQNTIQHTFTVIHNGPLQTLAYGLKHMRAKDVPYEQLLGQFEKLDREIREIGEFLKLETLTPEESLRLGSGLIIELNRPLHDLLYEVYSSTLERNDFEYFKTLKVKIRNFDPIDDKYLSREQKRKICLFLEEALCNVGKHAQGVKCVQATGVYGASQYKLCVKDNGSGIQSKLENKGTKHSKLLARQLGGEFRRESLSPRGTVCELSWKPTKEF</sequence>
<proteinExistence type="predicted"/>
<evidence type="ECO:0000313" key="4">
    <source>
        <dbReference type="Proteomes" id="UP001199525"/>
    </source>
</evidence>
<feature type="transmembrane region" description="Helical" evidence="1">
    <location>
        <begin position="360"/>
        <end position="381"/>
    </location>
</feature>
<keyword evidence="1" id="KW-0472">Membrane</keyword>
<keyword evidence="4" id="KW-1185">Reference proteome</keyword>
<accession>A0ABS8IB27</accession>
<feature type="transmembrane region" description="Helical" evidence="1">
    <location>
        <begin position="387"/>
        <end position="407"/>
    </location>
</feature>
<dbReference type="SUPFAM" id="SSF55874">
    <property type="entry name" value="ATPase domain of HSP90 chaperone/DNA topoisomerase II/histidine kinase"/>
    <property type="match status" value="1"/>
</dbReference>
<dbReference type="InterPro" id="IPR007890">
    <property type="entry name" value="CHASE2"/>
</dbReference>
<dbReference type="Proteomes" id="UP001199525">
    <property type="component" value="Unassembled WGS sequence"/>
</dbReference>
<keyword evidence="1" id="KW-0812">Transmembrane</keyword>
<dbReference type="RefSeq" id="WP_229485790.1">
    <property type="nucleotide sequence ID" value="NZ_JAIVFQ010000021.1"/>
</dbReference>
<reference evidence="3 4" key="1">
    <citation type="journal article" date="2021" name="Microorganisms">
        <title>Genome Evolution of Filamentous Cyanobacterium Nostoc Species: From Facultative Symbiosis to Free Living.</title>
        <authorList>
            <person name="Huo D."/>
            <person name="Li H."/>
            <person name="Cai F."/>
            <person name="Guo X."/>
            <person name="Qiao Z."/>
            <person name="Wang W."/>
            <person name="Yu G."/>
            <person name="Li R."/>
        </authorList>
    </citation>
    <scope>NUCLEOTIDE SEQUENCE [LARGE SCALE GENOMIC DNA]</scope>
    <source>
        <strain evidence="3 4">CHAB 5714</strain>
    </source>
</reference>